<sequence>MGEKDSFLGKGWAFPPTFHLNNPDGVLMTEGVQDIEQSLEILLTTAIGERLMIPEYGCDVMAFVFRDGSSSNHHFLKQRIKSAILRFEPRIDELEIMVDYTAYLDGVVSVHIDYRVISTNSRFNLVFPFYKVEGTDIPHLFRSE</sequence>
<gene>
    <name evidence="2" type="ordered locus">Oweho_1318</name>
</gene>
<dbReference type="Proteomes" id="UP000005631">
    <property type="component" value="Chromosome"/>
</dbReference>
<dbReference type="KEGG" id="oho:Oweho_1318"/>
<dbReference type="HOGENOM" id="CLU_133204_0_1_10"/>
<dbReference type="RefSeq" id="WP_014201673.1">
    <property type="nucleotide sequence ID" value="NC_016599.1"/>
</dbReference>
<dbReference type="OrthoDB" id="9802846at2"/>
<evidence type="ECO:0000313" key="2">
    <source>
        <dbReference type="EMBL" id="AEV32317.1"/>
    </source>
</evidence>
<dbReference type="eggNOG" id="COG3628">
    <property type="taxonomic scope" value="Bacteria"/>
</dbReference>
<dbReference type="PATRIC" id="fig|926562.3.peg.1329"/>
<dbReference type="AlphaFoldDB" id="G8R6Y2"/>
<evidence type="ECO:0000313" key="3">
    <source>
        <dbReference type="Proteomes" id="UP000005631"/>
    </source>
</evidence>
<evidence type="ECO:0000259" key="1">
    <source>
        <dbReference type="Pfam" id="PF04965"/>
    </source>
</evidence>
<keyword evidence="3" id="KW-1185">Reference proteome</keyword>
<dbReference type="STRING" id="926562.Oweho_1318"/>
<feature type="domain" description="IraD/Gp25-like" evidence="1">
    <location>
        <begin position="30"/>
        <end position="120"/>
    </location>
</feature>
<dbReference type="EMBL" id="CP003156">
    <property type="protein sequence ID" value="AEV32317.1"/>
    <property type="molecule type" value="Genomic_DNA"/>
</dbReference>
<dbReference type="Gene3D" id="3.10.450.40">
    <property type="match status" value="1"/>
</dbReference>
<protein>
    <submittedName>
        <fullName evidence="2">Phage baseplate assembly protein W</fullName>
    </submittedName>
</protein>
<reference evidence="2 3" key="1">
    <citation type="journal article" date="2012" name="Stand. Genomic Sci.">
        <title>Genome sequence of the orange-pigmented seawater bacterium Owenweeksia hongkongensis type strain (UST20020801(T)).</title>
        <authorList>
            <person name="Riedel T."/>
            <person name="Held B."/>
            <person name="Nolan M."/>
            <person name="Lucas S."/>
            <person name="Lapidus A."/>
            <person name="Tice H."/>
            <person name="Del Rio T.G."/>
            <person name="Cheng J.F."/>
            <person name="Han C."/>
            <person name="Tapia R."/>
            <person name="Goodwin L.A."/>
            <person name="Pitluck S."/>
            <person name="Liolios K."/>
            <person name="Mavromatis K."/>
            <person name="Pagani I."/>
            <person name="Ivanova N."/>
            <person name="Mikhailova N."/>
            <person name="Pati A."/>
            <person name="Chen A."/>
            <person name="Palaniappan K."/>
            <person name="Rohde M."/>
            <person name="Tindall B.J."/>
            <person name="Detter J.C."/>
            <person name="Goker M."/>
            <person name="Woyke T."/>
            <person name="Bristow J."/>
            <person name="Eisen J.A."/>
            <person name="Markowitz V."/>
            <person name="Hugenholtz P."/>
            <person name="Klenk H.P."/>
            <person name="Kyrpides N.C."/>
        </authorList>
    </citation>
    <scope>NUCLEOTIDE SEQUENCE</scope>
    <source>
        <strain evidence="3">DSM 17368 / JCM 12287 / NRRL B-23963</strain>
    </source>
</reference>
<dbReference type="SUPFAM" id="SSF160719">
    <property type="entry name" value="gpW/gp25-like"/>
    <property type="match status" value="1"/>
</dbReference>
<dbReference type="Pfam" id="PF04965">
    <property type="entry name" value="GPW_gp25"/>
    <property type="match status" value="1"/>
</dbReference>
<name>G8R6Y2_OWEHD</name>
<proteinExistence type="predicted"/>
<organism evidence="2 3">
    <name type="scientific">Owenweeksia hongkongensis (strain DSM 17368 / CIP 108786 / JCM 12287 / NRRL B-23963 / UST20020801)</name>
    <dbReference type="NCBI Taxonomy" id="926562"/>
    <lineage>
        <taxon>Bacteria</taxon>
        <taxon>Pseudomonadati</taxon>
        <taxon>Bacteroidota</taxon>
        <taxon>Flavobacteriia</taxon>
        <taxon>Flavobacteriales</taxon>
        <taxon>Owenweeksiaceae</taxon>
        <taxon>Owenweeksia</taxon>
    </lineage>
</organism>
<dbReference type="InterPro" id="IPR007048">
    <property type="entry name" value="IraD/Gp25-like"/>
</dbReference>
<accession>G8R6Y2</accession>